<evidence type="ECO:0000313" key="2">
    <source>
        <dbReference type="Proteomes" id="UP000029641"/>
    </source>
</evidence>
<dbReference type="Pfam" id="PF20559">
    <property type="entry name" value="DUF6770"/>
    <property type="match status" value="1"/>
</dbReference>
<protein>
    <submittedName>
        <fullName evidence="1">Uncharacterized protein</fullName>
    </submittedName>
</protein>
<dbReference type="Proteomes" id="UP000029641">
    <property type="component" value="Unassembled WGS sequence"/>
</dbReference>
<proteinExistence type="predicted"/>
<comment type="caution">
    <text evidence="1">The sequence shown here is derived from an EMBL/GenBank/DDBJ whole genome shotgun (WGS) entry which is preliminary data.</text>
</comment>
<reference evidence="1 2" key="1">
    <citation type="journal article" date="2014" name="Genome Announc.">
        <title>Draft Genome Sequence of Marine Flavobacterium Jejuia pallidilutea Strain 11shimoA1 and Pigmentation Mutants.</title>
        <authorList>
            <person name="Takatani N."/>
            <person name="Nakanishi M."/>
            <person name="Meirelles P."/>
            <person name="Mino S."/>
            <person name="Suda W."/>
            <person name="Oshima K."/>
            <person name="Hattori M."/>
            <person name="Ohkuma M."/>
            <person name="Hosokawa M."/>
            <person name="Miyashita K."/>
            <person name="Thompson F.L."/>
            <person name="Niwa A."/>
            <person name="Sawabe T."/>
            <person name="Sawabe T."/>
        </authorList>
    </citation>
    <scope>NUCLEOTIDE SEQUENCE [LARGE SCALE GENOMIC DNA]</scope>
    <source>
        <strain evidence="1 2">JCM 19301</strain>
    </source>
</reference>
<accession>A0A090VRE5</accession>
<gene>
    <name evidence="1" type="ORF">JCM19301_3036</name>
</gene>
<organism evidence="1 2">
    <name type="scientific">Jejuia pallidilutea</name>
    <dbReference type="NCBI Taxonomy" id="504487"/>
    <lineage>
        <taxon>Bacteria</taxon>
        <taxon>Pseudomonadati</taxon>
        <taxon>Bacteroidota</taxon>
        <taxon>Flavobacteriia</taxon>
        <taxon>Flavobacteriales</taxon>
        <taxon>Flavobacteriaceae</taxon>
        <taxon>Jejuia</taxon>
    </lineage>
</organism>
<evidence type="ECO:0000313" key="1">
    <source>
        <dbReference type="EMBL" id="GAL66558.1"/>
    </source>
</evidence>
<dbReference type="InterPro" id="IPR046661">
    <property type="entry name" value="DUF6770"/>
</dbReference>
<dbReference type="AlphaFoldDB" id="A0A090VRE5"/>
<sequence length="102" mass="11832">MTNVEAQISNLANLANGEMQMFTPIFEENQDVYGYFTLFKLDKLNENEEKYEYTILDKNLNKVANGEFVDVATRKFILDIILQKNWAALYFLLNDIIIQQGG</sequence>
<dbReference type="EMBL" id="BBNR01000005">
    <property type="protein sequence ID" value="GAL66558.1"/>
    <property type="molecule type" value="Genomic_DNA"/>
</dbReference>
<name>A0A090VRE5_9FLAO</name>